<organism evidence="1 2">
    <name type="scientific">Candidatus Magnetoglobus multicellularis str. Araruama</name>
    <dbReference type="NCBI Taxonomy" id="890399"/>
    <lineage>
        <taxon>Bacteria</taxon>
        <taxon>Pseudomonadati</taxon>
        <taxon>Thermodesulfobacteriota</taxon>
        <taxon>Desulfobacteria</taxon>
        <taxon>Desulfobacterales</taxon>
        <taxon>Desulfobacteraceae</taxon>
        <taxon>Candidatus Magnetoglobus</taxon>
    </lineage>
</organism>
<feature type="non-terminal residue" evidence="1">
    <location>
        <position position="1"/>
    </location>
</feature>
<dbReference type="Proteomes" id="UP000189670">
    <property type="component" value="Unassembled WGS sequence"/>
</dbReference>
<evidence type="ECO:0000313" key="2">
    <source>
        <dbReference type="Proteomes" id="UP000189670"/>
    </source>
</evidence>
<accession>A0A1V1NV84</accession>
<dbReference type="AlphaFoldDB" id="A0A1V1NV84"/>
<evidence type="ECO:0000313" key="1">
    <source>
        <dbReference type="EMBL" id="ETR66468.1"/>
    </source>
</evidence>
<gene>
    <name evidence="1" type="ORF">OMM_12762</name>
</gene>
<reference evidence="2" key="1">
    <citation type="submission" date="2012-11" db="EMBL/GenBank/DDBJ databases">
        <authorList>
            <person name="Lucero-Rivera Y.E."/>
            <person name="Tovar-Ramirez D."/>
        </authorList>
    </citation>
    <scope>NUCLEOTIDE SEQUENCE [LARGE SCALE GENOMIC DNA]</scope>
    <source>
        <strain evidence="2">Araruama</strain>
    </source>
</reference>
<dbReference type="EMBL" id="ATBP01001965">
    <property type="protein sequence ID" value="ETR66468.1"/>
    <property type="molecule type" value="Genomic_DNA"/>
</dbReference>
<name>A0A1V1NV84_9BACT</name>
<proteinExistence type="predicted"/>
<comment type="caution">
    <text evidence="1">The sequence shown here is derived from an EMBL/GenBank/DDBJ whole genome shotgun (WGS) entry which is preliminary data.</text>
</comment>
<sequence length="512" mass="59323">LDCHRNTVRLNFDKYKAGGGNALIDGRIGQQQDYKFNSKVKAEIINNLINNILMNVIPTKSTIGKALNTIFEEQYSESAVASHLKKIGVIDHKDYLIRSVTKQINDKIDALEYIDPYHEYLMPKIPVEPMKYMKEKLHNINFNNQKYNLFALESKVEHIQSNLQPIVLESLIEEMQDYLVCPFCQSRKILINRKQDQDRHIKTSFGGNWNLSSNMYINGECNECKKEFDLLNDLLKLPDYAKYTPLTQKKICSANLAKSYDAAAISLKQQIGLDINKKQVRDISTQIGNYINIEFKEIYECIKNNLTRSEIAKRHPLVDKLQIDKKYFDKSKYLISIAVDGGRMKLFNWIPNVEDQKRKKNVQWHENKVFRISIYDKKDLVAISDDIDGVDRKQKYKCAKIIPELTVYAATNVSWKESANLLHSHLYMIGIAPDDVDFCLSDGSDHILNGVFLPLFPKKLYILDYYHKSEALHSCLKSLGLNDDKEINSKLKKFLWEGKIENIIKRLKKVPT</sequence>
<protein>
    <submittedName>
        <fullName evidence="1">Uncharacterized protein</fullName>
    </submittedName>
</protein>